<comment type="caution">
    <text evidence="3">The sequence shown here is derived from an EMBL/GenBank/DDBJ whole genome shotgun (WGS) entry which is preliminary data.</text>
</comment>
<evidence type="ECO:0000313" key="3">
    <source>
        <dbReference type="EMBL" id="GMH08704.1"/>
    </source>
</evidence>
<evidence type="ECO:0000256" key="1">
    <source>
        <dbReference type="SAM" id="MobiDB-lite"/>
    </source>
</evidence>
<name>A0AAD3SDJ9_NEPGR</name>
<accession>A0AAD3SDJ9</accession>
<dbReference type="GO" id="GO:0005096">
    <property type="term" value="F:GTPase activator activity"/>
    <property type="evidence" value="ECO:0007669"/>
    <property type="project" value="TreeGrafter"/>
</dbReference>
<dbReference type="InterPro" id="IPR000195">
    <property type="entry name" value="Rab-GAP-TBC_dom"/>
</dbReference>
<dbReference type="AlphaFoldDB" id="A0AAD3SDJ9"/>
<dbReference type="SUPFAM" id="SSF47923">
    <property type="entry name" value="Ypt/Rab-GAP domain of gyp1p"/>
    <property type="match status" value="2"/>
</dbReference>
<evidence type="ECO:0000313" key="4">
    <source>
        <dbReference type="Proteomes" id="UP001279734"/>
    </source>
</evidence>
<dbReference type="Gene3D" id="1.10.472.80">
    <property type="entry name" value="Ypt/Rab-GAP domain of gyp1p, domain 3"/>
    <property type="match status" value="1"/>
</dbReference>
<sequence>MVNHNLTIFNEVLNGGTRHWLALRTGTMKNSANSSVNDGAEDGKKDSGSLDSRFNQTLKSVQGLLKGRSFPGKVLLTQRSDPLDKSGIHGSPGGFGRSFSTNDDKPSEQGDYPVEARLEEFQSTNNMSTNINLNKSKPLVPNMDNISRESETATTSTRATDSARVMKFKKELSAPTVILEKLRELAWSGVPPYMRATVWRLLLGYAPPNSDRREGVLRRKRLDYLDCVAQYYDIPDTERSDDEINMLRQIAVDCPRTVPDVTFFQQAAIQKSLERILYTWAIRHPASGYVQGINDLVTPFLVVFLSEYLEGSIESWSVLDLPQEKITDIEADCYWCLSKLLDGMQDHYTFAQPGIQRLVFKLKELVRRIDDPVSRHMEEQGVEFLQFAFRWFNCLLIREFPFQLVTRLWDTYLAEGDALPDFLLYISASFLLTWSDKLLMLDFQEMVMFLQHLPTQNWTDQELEMVLSRAYMWHTMFNSCPSHLAS</sequence>
<reference evidence="3" key="1">
    <citation type="submission" date="2023-05" db="EMBL/GenBank/DDBJ databases">
        <title>Nepenthes gracilis genome sequencing.</title>
        <authorList>
            <person name="Fukushima K."/>
        </authorList>
    </citation>
    <scope>NUCLEOTIDE SEQUENCE</scope>
    <source>
        <strain evidence="3">SING2019-196</strain>
    </source>
</reference>
<feature type="region of interest" description="Disordered" evidence="1">
    <location>
        <begin position="77"/>
        <end position="111"/>
    </location>
</feature>
<dbReference type="Gene3D" id="1.10.8.270">
    <property type="entry name" value="putative rabgap domain of human tbc1 domain family member 14 like domains"/>
    <property type="match status" value="1"/>
</dbReference>
<feature type="compositionally biased region" description="Basic and acidic residues" evidence="1">
    <location>
        <begin position="102"/>
        <end position="111"/>
    </location>
</feature>
<dbReference type="FunFam" id="1.10.8.270:FF:000028">
    <property type="entry name" value="TBC domain containing protein"/>
    <property type="match status" value="1"/>
</dbReference>
<organism evidence="3 4">
    <name type="scientific">Nepenthes gracilis</name>
    <name type="common">Slender pitcher plant</name>
    <dbReference type="NCBI Taxonomy" id="150966"/>
    <lineage>
        <taxon>Eukaryota</taxon>
        <taxon>Viridiplantae</taxon>
        <taxon>Streptophyta</taxon>
        <taxon>Embryophyta</taxon>
        <taxon>Tracheophyta</taxon>
        <taxon>Spermatophyta</taxon>
        <taxon>Magnoliopsida</taxon>
        <taxon>eudicotyledons</taxon>
        <taxon>Gunneridae</taxon>
        <taxon>Pentapetalae</taxon>
        <taxon>Caryophyllales</taxon>
        <taxon>Nepenthaceae</taxon>
        <taxon>Nepenthes</taxon>
    </lineage>
</organism>
<dbReference type="PROSITE" id="PS50086">
    <property type="entry name" value="TBC_RABGAP"/>
    <property type="match status" value="1"/>
</dbReference>
<dbReference type="EMBL" id="BSYO01000008">
    <property type="protein sequence ID" value="GMH08704.1"/>
    <property type="molecule type" value="Genomic_DNA"/>
</dbReference>
<dbReference type="PANTHER" id="PTHR22957:SF26">
    <property type="entry name" value="LD44506P"/>
    <property type="match status" value="1"/>
</dbReference>
<feature type="region of interest" description="Disordered" evidence="1">
    <location>
        <begin position="29"/>
        <end position="52"/>
    </location>
</feature>
<gene>
    <name evidence="3" type="ORF">Nepgr_010544</name>
</gene>
<dbReference type="Proteomes" id="UP001279734">
    <property type="component" value="Unassembled WGS sequence"/>
</dbReference>
<dbReference type="FunFam" id="1.10.10.750:FF:000007">
    <property type="entry name" value="TBC1 domain family member"/>
    <property type="match status" value="1"/>
</dbReference>
<feature type="domain" description="Rab-GAP TBC" evidence="2">
    <location>
        <begin position="189"/>
        <end position="416"/>
    </location>
</feature>
<protein>
    <recommendedName>
        <fullName evidence="2">Rab-GAP TBC domain-containing protein</fullName>
    </recommendedName>
</protein>
<proteinExistence type="predicted"/>
<dbReference type="FunFam" id="1.10.472.80:FF:000041">
    <property type="entry name" value="TBC domain containing protein"/>
    <property type="match status" value="1"/>
</dbReference>
<dbReference type="Gene3D" id="1.10.10.750">
    <property type="entry name" value="Ypt/Rab-GAP domain of gyp1p, domain 1"/>
    <property type="match status" value="1"/>
</dbReference>
<dbReference type="Pfam" id="PF00566">
    <property type="entry name" value="RabGAP-TBC"/>
    <property type="match status" value="1"/>
</dbReference>
<keyword evidence="4" id="KW-1185">Reference proteome</keyword>
<dbReference type="PANTHER" id="PTHR22957">
    <property type="entry name" value="TBC1 DOMAIN FAMILY MEMBER GTPASE-ACTIVATING PROTEIN"/>
    <property type="match status" value="1"/>
</dbReference>
<dbReference type="InterPro" id="IPR035969">
    <property type="entry name" value="Rab-GAP_TBC_sf"/>
</dbReference>
<evidence type="ECO:0000259" key="2">
    <source>
        <dbReference type="PROSITE" id="PS50086"/>
    </source>
</evidence>
<dbReference type="SMART" id="SM00164">
    <property type="entry name" value="TBC"/>
    <property type="match status" value="1"/>
</dbReference>